<feature type="compositionally biased region" description="Basic residues" evidence="1">
    <location>
        <begin position="60"/>
        <end position="69"/>
    </location>
</feature>
<dbReference type="HOGENOM" id="CLU_630125_0_0_1"/>
<keyword evidence="3" id="KW-1185">Reference proteome</keyword>
<feature type="region of interest" description="Disordered" evidence="1">
    <location>
        <begin position="391"/>
        <end position="435"/>
    </location>
</feature>
<feature type="region of interest" description="Disordered" evidence="1">
    <location>
        <begin position="213"/>
        <end position="276"/>
    </location>
</feature>
<gene>
    <name evidence="2" type="ORF">GALMADRAFT_214538</name>
</gene>
<feature type="compositionally biased region" description="Polar residues" evidence="1">
    <location>
        <begin position="308"/>
        <end position="319"/>
    </location>
</feature>
<evidence type="ECO:0000313" key="2">
    <source>
        <dbReference type="EMBL" id="KDR70461.1"/>
    </source>
</evidence>
<feature type="compositionally biased region" description="Acidic residues" evidence="1">
    <location>
        <begin position="169"/>
        <end position="187"/>
    </location>
</feature>
<organism evidence="2 3">
    <name type="scientific">Galerina marginata (strain CBS 339.88)</name>
    <dbReference type="NCBI Taxonomy" id="685588"/>
    <lineage>
        <taxon>Eukaryota</taxon>
        <taxon>Fungi</taxon>
        <taxon>Dikarya</taxon>
        <taxon>Basidiomycota</taxon>
        <taxon>Agaricomycotina</taxon>
        <taxon>Agaricomycetes</taxon>
        <taxon>Agaricomycetidae</taxon>
        <taxon>Agaricales</taxon>
        <taxon>Agaricineae</taxon>
        <taxon>Strophariaceae</taxon>
        <taxon>Galerina</taxon>
    </lineage>
</organism>
<evidence type="ECO:0000256" key="1">
    <source>
        <dbReference type="SAM" id="MobiDB-lite"/>
    </source>
</evidence>
<name>A0A067SHV8_GALM3</name>
<dbReference type="AlphaFoldDB" id="A0A067SHV8"/>
<feature type="region of interest" description="Disordered" evidence="1">
    <location>
        <begin position="308"/>
        <end position="353"/>
    </location>
</feature>
<feature type="region of interest" description="Disordered" evidence="1">
    <location>
        <begin position="163"/>
        <end position="194"/>
    </location>
</feature>
<accession>A0A067SHV8</accession>
<proteinExistence type="predicted"/>
<evidence type="ECO:0000313" key="3">
    <source>
        <dbReference type="Proteomes" id="UP000027222"/>
    </source>
</evidence>
<dbReference type="Proteomes" id="UP000027222">
    <property type="component" value="Unassembled WGS sequence"/>
</dbReference>
<feature type="compositionally biased region" description="Pro residues" evidence="1">
    <location>
        <begin position="222"/>
        <end position="232"/>
    </location>
</feature>
<sequence length="435" mass="48374">MAGMFNGAIGVNITGGSFKTINGAYHHTEYVTHQHNVHSNNVVGNTYEDVYEDHSQTHYGTRRPTRSARNRQNTANGGERPGQYRHESEPYPPAIDRSLPPRSYTTPVTRSLGLVPLDLSSMTQVGQGTYVDLKEGDVQKMNQESAGHLKSFFSSMGFSPLRSQRQGVEEFDELEDTEGETDSEEGMSGDMRWQSPPITRMAQMSIDDPSIYEHQSQAQTPYDPPYTPPLPHSAPRTTFSPRPQRPSKPVFQQTQAQPHYPSFMPGMANSNTSRQATENHMNHVKNTLIGAGNMNPTGQAFIHAPRSSYSTTYDSTNPSDVRPIYVSSDTESEAESDSSFGAVGNPPGLAPREQVFHGHFTEFSHEVTTNNYGFSGIVANNVVRNVYSGRQRSEAEEPIDVDLDGEEEDTEEGEDQRKKRNGATGKQGRARRRRK</sequence>
<protein>
    <submittedName>
        <fullName evidence="2">Uncharacterized protein</fullName>
    </submittedName>
</protein>
<dbReference type="EMBL" id="KL142397">
    <property type="protein sequence ID" value="KDR70461.1"/>
    <property type="molecule type" value="Genomic_DNA"/>
</dbReference>
<feature type="compositionally biased region" description="Acidic residues" evidence="1">
    <location>
        <begin position="396"/>
        <end position="414"/>
    </location>
</feature>
<feature type="region of interest" description="Disordered" evidence="1">
    <location>
        <begin position="55"/>
        <end position="102"/>
    </location>
</feature>
<reference evidence="3" key="1">
    <citation type="journal article" date="2014" name="Proc. Natl. Acad. Sci. U.S.A.">
        <title>Extensive sampling of basidiomycete genomes demonstrates inadequacy of the white-rot/brown-rot paradigm for wood decay fungi.</title>
        <authorList>
            <person name="Riley R."/>
            <person name="Salamov A.A."/>
            <person name="Brown D.W."/>
            <person name="Nagy L.G."/>
            <person name="Floudas D."/>
            <person name="Held B.W."/>
            <person name="Levasseur A."/>
            <person name="Lombard V."/>
            <person name="Morin E."/>
            <person name="Otillar R."/>
            <person name="Lindquist E.A."/>
            <person name="Sun H."/>
            <person name="LaButti K.M."/>
            <person name="Schmutz J."/>
            <person name="Jabbour D."/>
            <person name="Luo H."/>
            <person name="Baker S.E."/>
            <person name="Pisabarro A.G."/>
            <person name="Walton J.D."/>
            <person name="Blanchette R.A."/>
            <person name="Henrissat B."/>
            <person name="Martin F."/>
            <person name="Cullen D."/>
            <person name="Hibbett D.S."/>
            <person name="Grigoriev I.V."/>
        </authorList>
    </citation>
    <scope>NUCLEOTIDE SEQUENCE [LARGE SCALE GENOMIC DNA]</scope>
    <source>
        <strain evidence="3">CBS 339.88</strain>
    </source>
</reference>